<sequence>MREVNEFLSELIDKAQKEAERRNGKPKGKLDALGIQNADLAKILKIATRRIGEARQFKEQNWNPGKADGYYTG</sequence>
<protein>
    <submittedName>
        <fullName evidence="1">Uncharacterized protein</fullName>
    </submittedName>
</protein>
<comment type="caution">
    <text evidence="1">The sequence shown here is derived from an EMBL/GenBank/DDBJ whole genome shotgun (WGS) entry which is preliminary data.</text>
</comment>
<name>A0ABQ9ITJ1_9CUCU</name>
<dbReference type="Proteomes" id="UP001162164">
    <property type="component" value="Unassembled WGS sequence"/>
</dbReference>
<evidence type="ECO:0000313" key="2">
    <source>
        <dbReference type="Proteomes" id="UP001162164"/>
    </source>
</evidence>
<organism evidence="1 2">
    <name type="scientific">Molorchus minor</name>
    <dbReference type="NCBI Taxonomy" id="1323400"/>
    <lineage>
        <taxon>Eukaryota</taxon>
        <taxon>Metazoa</taxon>
        <taxon>Ecdysozoa</taxon>
        <taxon>Arthropoda</taxon>
        <taxon>Hexapoda</taxon>
        <taxon>Insecta</taxon>
        <taxon>Pterygota</taxon>
        <taxon>Neoptera</taxon>
        <taxon>Endopterygota</taxon>
        <taxon>Coleoptera</taxon>
        <taxon>Polyphaga</taxon>
        <taxon>Cucujiformia</taxon>
        <taxon>Chrysomeloidea</taxon>
        <taxon>Cerambycidae</taxon>
        <taxon>Lamiinae</taxon>
        <taxon>Monochamini</taxon>
        <taxon>Molorchus</taxon>
    </lineage>
</organism>
<keyword evidence="2" id="KW-1185">Reference proteome</keyword>
<reference evidence="1" key="1">
    <citation type="journal article" date="2023" name="Insect Mol. Biol.">
        <title>Genome sequencing provides insights into the evolution of gene families encoding plant cell wall-degrading enzymes in longhorned beetles.</title>
        <authorList>
            <person name="Shin N.R."/>
            <person name="Okamura Y."/>
            <person name="Kirsch R."/>
            <person name="Pauchet Y."/>
        </authorList>
    </citation>
    <scope>NUCLEOTIDE SEQUENCE</scope>
    <source>
        <strain evidence="1">MMC_N1</strain>
    </source>
</reference>
<accession>A0ABQ9ITJ1</accession>
<evidence type="ECO:0000313" key="1">
    <source>
        <dbReference type="EMBL" id="KAJ8963842.1"/>
    </source>
</evidence>
<gene>
    <name evidence="1" type="ORF">NQ317_018472</name>
</gene>
<proteinExistence type="predicted"/>
<dbReference type="EMBL" id="JAPWTJ010002958">
    <property type="protein sequence ID" value="KAJ8963842.1"/>
    <property type="molecule type" value="Genomic_DNA"/>
</dbReference>